<accession>A0A5J9W839</accession>
<dbReference type="PANTHER" id="PTHR34480:SF11">
    <property type="entry name" value="OS05G0173500 PROTEIN"/>
    <property type="match status" value="1"/>
</dbReference>
<dbReference type="OrthoDB" id="692695at2759"/>
<evidence type="ECO:0000313" key="1">
    <source>
        <dbReference type="EMBL" id="TVU44872.1"/>
    </source>
</evidence>
<sequence length="257" mass="31469">MYEGPIEGFDWDEDRIHKEIDHYLEQLKGGLPDRDDLQFWVYYKEPQSIELNQRLALYRIRAYEEEMRNLEDAELRRKCPSLKDEHYFVLYENHLDWYFDPVYCKFARLQDYQRIVLRDYGEYEEWEDYRRTCNTLEGDQQFVQFWDDLQKKTKEYLWTVRFETSWLNYYVEFFLTIWKLVFPGKTDFKEALRKVYEGGKHYPLSSSELKRELDGLDSDGISVPGFVQRSILTHKTYYDYAKKKLEIAKEIGLIMPY</sequence>
<proteinExistence type="predicted"/>
<dbReference type="AlphaFoldDB" id="A0A5J9W839"/>
<reference evidence="1 2" key="1">
    <citation type="journal article" date="2019" name="Sci. Rep.">
        <title>A high-quality genome of Eragrostis curvula grass provides insights into Poaceae evolution and supports new strategies to enhance forage quality.</title>
        <authorList>
            <person name="Carballo J."/>
            <person name="Santos B.A.C.M."/>
            <person name="Zappacosta D."/>
            <person name="Garbus I."/>
            <person name="Selva J.P."/>
            <person name="Gallo C.A."/>
            <person name="Diaz A."/>
            <person name="Albertini E."/>
            <person name="Caccamo M."/>
            <person name="Echenique V."/>
        </authorList>
    </citation>
    <scope>NUCLEOTIDE SEQUENCE [LARGE SCALE GENOMIC DNA]</scope>
    <source>
        <strain evidence="2">cv. Victoria</strain>
        <tissue evidence="1">Leaf</tissue>
    </source>
</reference>
<name>A0A5J9W839_9POAL</name>
<comment type="caution">
    <text evidence="1">The sequence shown here is derived from an EMBL/GenBank/DDBJ whole genome shotgun (WGS) entry which is preliminary data.</text>
</comment>
<gene>
    <name evidence="1" type="ORF">EJB05_04333</name>
</gene>
<evidence type="ECO:0000313" key="2">
    <source>
        <dbReference type="Proteomes" id="UP000324897"/>
    </source>
</evidence>
<dbReference type="EMBL" id="RWGY01000004">
    <property type="protein sequence ID" value="TVU44872.1"/>
    <property type="molecule type" value="Genomic_DNA"/>
</dbReference>
<dbReference type="Gramene" id="TVU44872">
    <property type="protein sequence ID" value="TVU44872"/>
    <property type="gene ID" value="EJB05_04333"/>
</dbReference>
<organism evidence="1 2">
    <name type="scientific">Eragrostis curvula</name>
    <name type="common">weeping love grass</name>
    <dbReference type="NCBI Taxonomy" id="38414"/>
    <lineage>
        <taxon>Eukaryota</taxon>
        <taxon>Viridiplantae</taxon>
        <taxon>Streptophyta</taxon>
        <taxon>Embryophyta</taxon>
        <taxon>Tracheophyta</taxon>
        <taxon>Spermatophyta</taxon>
        <taxon>Magnoliopsida</taxon>
        <taxon>Liliopsida</taxon>
        <taxon>Poales</taxon>
        <taxon>Poaceae</taxon>
        <taxon>PACMAD clade</taxon>
        <taxon>Chloridoideae</taxon>
        <taxon>Eragrostideae</taxon>
        <taxon>Eragrostidinae</taxon>
        <taxon>Eragrostis</taxon>
    </lineage>
</organism>
<keyword evidence="2" id="KW-1185">Reference proteome</keyword>
<dbReference type="Proteomes" id="UP000324897">
    <property type="component" value="Chromosome 5"/>
</dbReference>
<dbReference type="PANTHER" id="PTHR34480">
    <property type="entry name" value="OS01G0967800 PROTEIN-RELATED"/>
    <property type="match status" value="1"/>
</dbReference>
<feature type="non-terminal residue" evidence="1">
    <location>
        <position position="1"/>
    </location>
</feature>
<protein>
    <submittedName>
        <fullName evidence="1">Uncharacterized protein</fullName>
    </submittedName>
</protein>